<name>A0A918C9Y7_AGRME</name>
<evidence type="ECO:0000256" key="1">
    <source>
        <dbReference type="ARBA" id="ARBA00006817"/>
    </source>
</evidence>
<sequence length="156" mass="17769">MTNPVTITAPEGLPFIDIVREFDAPVERLFRAHREPELVKQWLGPNGYEMQIEQWDFVSHGGYRYVHVDGQGERYAFNGSFHSVRENELAVQTFEFEGYPDVVAIETIRFEDLGDGRTRLVIHSVYPSVESRDGMIASDMERGLTEGYARLDGVVA</sequence>
<dbReference type="InterPro" id="IPR013538">
    <property type="entry name" value="ASHA1/2-like_C"/>
</dbReference>
<comment type="similarity">
    <text evidence="1">Belongs to the AHA1 family.</text>
</comment>
<reference evidence="3" key="1">
    <citation type="journal article" date="2014" name="Int. J. Syst. Evol. Microbiol.">
        <title>Complete genome sequence of Corynebacterium casei LMG S-19264T (=DSM 44701T), isolated from a smear-ripened cheese.</title>
        <authorList>
            <consortium name="US DOE Joint Genome Institute (JGI-PGF)"/>
            <person name="Walter F."/>
            <person name="Albersmeier A."/>
            <person name="Kalinowski J."/>
            <person name="Ruckert C."/>
        </authorList>
    </citation>
    <scope>NUCLEOTIDE SEQUENCE</scope>
    <source>
        <strain evidence="3">JCM 3346</strain>
    </source>
</reference>
<evidence type="ECO:0000313" key="3">
    <source>
        <dbReference type="EMBL" id="GGR13910.1"/>
    </source>
</evidence>
<dbReference type="InterPro" id="IPR023393">
    <property type="entry name" value="START-like_dom_sf"/>
</dbReference>
<evidence type="ECO:0000313" key="4">
    <source>
        <dbReference type="Proteomes" id="UP000610303"/>
    </source>
</evidence>
<protein>
    <submittedName>
        <fullName evidence="3">Activator of HSP90 ATPase</fullName>
    </submittedName>
</protein>
<evidence type="ECO:0000259" key="2">
    <source>
        <dbReference type="Pfam" id="PF08327"/>
    </source>
</evidence>
<organism evidence="3 4">
    <name type="scientific">Agromyces mediolanus</name>
    <name type="common">Corynebacterium mediolanum</name>
    <dbReference type="NCBI Taxonomy" id="41986"/>
    <lineage>
        <taxon>Bacteria</taxon>
        <taxon>Bacillati</taxon>
        <taxon>Actinomycetota</taxon>
        <taxon>Actinomycetes</taxon>
        <taxon>Micrococcales</taxon>
        <taxon>Microbacteriaceae</taxon>
        <taxon>Agromyces</taxon>
    </lineage>
</organism>
<dbReference type="RefSeq" id="WP_189083552.1">
    <property type="nucleotide sequence ID" value="NZ_BMRJ01000001.1"/>
</dbReference>
<dbReference type="AlphaFoldDB" id="A0A918C9Y7"/>
<comment type="caution">
    <text evidence="3">The sequence shown here is derived from an EMBL/GenBank/DDBJ whole genome shotgun (WGS) entry which is preliminary data.</text>
</comment>
<dbReference type="CDD" id="cd07826">
    <property type="entry name" value="SRPBCC_CalC_Aha1-like_9"/>
    <property type="match status" value="1"/>
</dbReference>
<feature type="domain" description="Activator of Hsp90 ATPase homologue 1/2-like C-terminal" evidence="2">
    <location>
        <begin position="23"/>
        <end position="155"/>
    </location>
</feature>
<keyword evidence="4" id="KW-1185">Reference proteome</keyword>
<gene>
    <name evidence="3" type="ORF">GCM10010196_03080</name>
</gene>
<dbReference type="SUPFAM" id="SSF55961">
    <property type="entry name" value="Bet v1-like"/>
    <property type="match status" value="1"/>
</dbReference>
<dbReference type="Pfam" id="PF08327">
    <property type="entry name" value="AHSA1"/>
    <property type="match status" value="1"/>
</dbReference>
<dbReference type="Proteomes" id="UP000610303">
    <property type="component" value="Unassembled WGS sequence"/>
</dbReference>
<proteinExistence type="inferred from homology"/>
<reference evidence="3" key="2">
    <citation type="submission" date="2020-09" db="EMBL/GenBank/DDBJ databases">
        <authorList>
            <person name="Sun Q."/>
            <person name="Ohkuma M."/>
        </authorList>
    </citation>
    <scope>NUCLEOTIDE SEQUENCE</scope>
    <source>
        <strain evidence="3">JCM 3346</strain>
    </source>
</reference>
<accession>A0A918C9Y7</accession>
<dbReference type="Gene3D" id="3.30.530.20">
    <property type="match status" value="1"/>
</dbReference>
<dbReference type="EMBL" id="BMRJ01000001">
    <property type="protein sequence ID" value="GGR13910.1"/>
    <property type="molecule type" value="Genomic_DNA"/>
</dbReference>